<dbReference type="EMBL" id="CP006012">
    <property type="protein sequence ID" value="AGO00111.1"/>
    <property type="molecule type" value="Genomic_DNA"/>
</dbReference>
<organism evidence="1 2">
    <name type="scientific">Limosilactobacillus reuteri I5007</name>
    <dbReference type="NCBI Taxonomy" id="1340495"/>
    <lineage>
        <taxon>Bacteria</taxon>
        <taxon>Bacillati</taxon>
        <taxon>Bacillota</taxon>
        <taxon>Bacilli</taxon>
        <taxon>Lactobacillales</taxon>
        <taxon>Lactobacillaceae</taxon>
        <taxon>Limosilactobacillus</taxon>
    </lineage>
</organism>
<dbReference type="KEGG" id="lrt:LRI_1901"/>
<reference evidence="1 2" key="1">
    <citation type="submission" date="2013-06" db="EMBL/GenBank/DDBJ databases">
        <title>The Complete Genome Sequence of Lactobacillus reuteri I5007, a Probiotic Strain Isolated from Healthy Pig.</title>
        <authorList>
            <person name="Hou C."/>
            <person name="Qiao S."/>
            <person name="Zeng X."/>
            <person name="Ma X."/>
            <person name="Yang F."/>
        </authorList>
    </citation>
    <scope>NUCLEOTIDE SEQUENCE [LARGE SCALE GENOMIC DNA]</scope>
    <source>
        <strain evidence="1 2">I5007</strain>
        <plasmid evidence="1 2">pLRI01</plasmid>
    </source>
</reference>
<keyword evidence="1" id="KW-0614">Plasmid</keyword>
<accession>R9WMW2</accession>
<protein>
    <submittedName>
        <fullName evidence="1">Uncharacterized protein</fullName>
    </submittedName>
</protein>
<proteinExistence type="predicted"/>
<evidence type="ECO:0000313" key="1">
    <source>
        <dbReference type="EMBL" id="AGO00111.1"/>
    </source>
</evidence>
<geneLocation type="plasmid" evidence="1 2">
    <name>pLRI01</name>
</geneLocation>
<name>R9WMW2_LIMRT</name>
<dbReference type="Proteomes" id="UP000014360">
    <property type="component" value="Plasmid pLRI01"/>
</dbReference>
<dbReference type="AlphaFoldDB" id="R9WMW2"/>
<dbReference type="RefSeq" id="WP_016497269.1">
    <property type="nucleotide sequence ID" value="NC_021503.1"/>
</dbReference>
<dbReference type="PATRIC" id="fig|1340495.3.peg.1904"/>
<dbReference type="HOGENOM" id="CLU_1904061_0_0_9"/>
<gene>
    <name evidence="1" type="ORF">LRI_1901</name>
</gene>
<evidence type="ECO:0000313" key="2">
    <source>
        <dbReference type="Proteomes" id="UP000014360"/>
    </source>
</evidence>
<sequence length="133" mass="15624">MYKEYGEIKFKGMDNVRKSDVDFLKGLIAYVESQERDTTRYIYQNGEAFREYIKKDKGRLSYSITSNILSNKATINKLKALKTINKAENIGSMLDTVVNRYIDELSLKDKEKYCKSMRIFEAEVEEKYGNRLM</sequence>